<evidence type="ECO:0000313" key="1">
    <source>
        <dbReference type="EnsemblMetazoa" id="GMOY005162-PA"/>
    </source>
</evidence>
<keyword evidence="2" id="KW-1185">Reference proteome</keyword>
<dbReference type="VEuPathDB" id="VectorBase:GMOY005162"/>
<dbReference type="EMBL" id="CCAG010000654">
    <property type="status" value="NOT_ANNOTATED_CDS"/>
    <property type="molecule type" value="Genomic_DNA"/>
</dbReference>
<dbReference type="Gene3D" id="1.10.20.10">
    <property type="entry name" value="Histone, subunit A"/>
    <property type="match status" value="1"/>
</dbReference>
<name>A0A1B0FMR0_GLOMM</name>
<proteinExistence type="predicted"/>
<dbReference type="AlphaFoldDB" id="A0A1B0FMR0"/>
<reference evidence="1" key="1">
    <citation type="submission" date="2020-05" db="UniProtKB">
        <authorList>
            <consortium name="EnsemblMetazoa"/>
        </authorList>
    </citation>
    <scope>IDENTIFICATION</scope>
    <source>
        <strain evidence="1">Yale</strain>
    </source>
</reference>
<dbReference type="EnsemblMetazoa" id="GMOY005162-RA">
    <property type="protein sequence ID" value="GMOY005162-PA"/>
    <property type="gene ID" value="GMOY005162"/>
</dbReference>
<dbReference type="InterPro" id="IPR009072">
    <property type="entry name" value="Histone-fold"/>
</dbReference>
<protein>
    <submittedName>
        <fullName evidence="1">Uncharacterized protein</fullName>
    </submittedName>
</protein>
<organism evidence="1 2">
    <name type="scientific">Glossina morsitans morsitans</name>
    <name type="common">Savannah tsetse fly</name>
    <dbReference type="NCBI Taxonomy" id="37546"/>
    <lineage>
        <taxon>Eukaryota</taxon>
        <taxon>Metazoa</taxon>
        <taxon>Ecdysozoa</taxon>
        <taxon>Arthropoda</taxon>
        <taxon>Hexapoda</taxon>
        <taxon>Insecta</taxon>
        <taxon>Pterygota</taxon>
        <taxon>Neoptera</taxon>
        <taxon>Endopterygota</taxon>
        <taxon>Diptera</taxon>
        <taxon>Brachycera</taxon>
        <taxon>Muscomorpha</taxon>
        <taxon>Hippoboscoidea</taxon>
        <taxon>Glossinidae</taxon>
        <taxon>Glossina</taxon>
    </lineage>
</organism>
<dbReference type="Proteomes" id="UP000092444">
    <property type="component" value="Unassembled WGS sequence"/>
</dbReference>
<dbReference type="GO" id="GO:0046982">
    <property type="term" value="F:protein heterodimerization activity"/>
    <property type="evidence" value="ECO:0007669"/>
    <property type="project" value="InterPro"/>
</dbReference>
<evidence type="ECO:0000313" key="2">
    <source>
        <dbReference type="Proteomes" id="UP000092444"/>
    </source>
</evidence>
<accession>A0A1B0FMR0</accession>
<sequence>MSQLLKDTFRRFPRRKSNARYAQEIVKPVNRREARRRGGVQRISGAICEETQGVLKIFVELLVIHSYRWIT</sequence>